<dbReference type="CDD" id="cd00885">
    <property type="entry name" value="cinA"/>
    <property type="match status" value="1"/>
</dbReference>
<dbReference type="InterPro" id="IPR001453">
    <property type="entry name" value="MoaB/Mog_dom"/>
</dbReference>
<name>A0A3E3K577_9FIRM</name>
<dbReference type="NCBIfam" id="TIGR00200">
    <property type="entry name" value="cinA_nterm"/>
    <property type="match status" value="1"/>
</dbReference>
<dbReference type="SUPFAM" id="SSF142433">
    <property type="entry name" value="CinA-like"/>
    <property type="match status" value="1"/>
</dbReference>
<dbReference type="NCBIfam" id="TIGR00177">
    <property type="entry name" value="molyb_syn"/>
    <property type="match status" value="1"/>
</dbReference>
<dbReference type="Pfam" id="PF02464">
    <property type="entry name" value="CinA"/>
    <property type="match status" value="1"/>
</dbReference>
<dbReference type="SUPFAM" id="SSF53218">
    <property type="entry name" value="Molybdenum cofactor biosynthesis proteins"/>
    <property type="match status" value="1"/>
</dbReference>
<dbReference type="Pfam" id="PF00994">
    <property type="entry name" value="MoCF_biosynth"/>
    <property type="match status" value="1"/>
</dbReference>
<evidence type="ECO:0000256" key="1">
    <source>
        <dbReference type="HAMAP-Rule" id="MF_00226"/>
    </source>
</evidence>
<dbReference type="Gene3D" id="3.30.70.2860">
    <property type="match status" value="1"/>
</dbReference>
<dbReference type="InterPro" id="IPR050101">
    <property type="entry name" value="CinA"/>
</dbReference>
<dbReference type="InterPro" id="IPR036425">
    <property type="entry name" value="MoaB/Mog-like_dom_sf"/>
</dbReference>
<evidence type="ECO:0000313" key="3">
    <source>
        <dbReference type="EMBL" id="RGE89735.1"/>
    </source>
</evidence>
<dbReference type="Gene3D" id="3.40.980.10">
    <property type="entry name" value="MoaB/Mog-like domain"/>
    <property type="match status" value="1"/>
</dbReference>
<dbReference type="AlphaFoldDB" id="A0A3E3K577"/>
<evidence type="ECO:0000313" key="4">
    <source>
        <dbReference type="Proteomes" id="UP000261080"/>
    </source>
</evidence>
<reference evidence="3 4" key="1">
    <citation type="submission" date="2018-08" db="EMBL/GenBank/DDBJ databases">
        <title>A genome reference for cultivated species of the human gut microbiota.</title>
        <authorList>
            <person name="Zou Y."/>
            <person name="Xue W."/>
            <person name="Luo G."/>
        </authorList>
    </citation>
    <scope>NUCLEOTIDE SEQUENCE [LARGE SCALE GENOMIC DNA]</scope>
    <source>
        <strain evidence="3 4">AF37-2AT</strain>
    </source>
</reference>
<dbReference type="EMBL" id="QVLX01000001">
    <property type="protein sequence ID" value="RGE89735.1"/>
    <property type="molecule type" value="Genomic_DNA"/>
</dbReference>
<dbReference type="PIRSF" id="PIRSF006728">
    <property type="entry name" value="CinA"/>
    <property type="match status" value="1"/>
</dbReference>
<sequence>MVAELISVGTEILLGNIVNTNAAYLAEKCALLGLSLYHQSVVGDNEARMEDTIRRALERSDVVILTGGLGPTKDDLTKEVTAKVFKKALCEDAHTKERIMEFFQKIHNGEKITENNWKQALIPEGAIIVENQNGTAPGLIVIGDEGSGYEGKRAILIPGPPNECIPMFETQIAPYLSDLQPEGIYSSMVKVCAIGESRAETMVADLMDAQTNPTLAPYAKTGEVHFRVTAKAKDEESAKCLMAPMLEELKKRFGDHIYTTKEEVTLEEAVIQMLEERKMTVTTAESCTGGLLCGRLVNVPGASSVLNEAHITYSNEAKERILHVSHEILKQYGAVSEETARAMAEGACRLSGADASIAVTGIAGPEGGTPEKPVGLVYIGCMVKGRTKVEKFRFTGNRQKNREYAVARALILLRECLLAADR</sequence>
<dbReference type="InterPro" id="IPR008136">
    <property type="entry name" value="CinA_C"/>
</dbReference>
<protein>
    <recommendedName>
        <fullName evidence="1">Putative competence-damage inducible protein</fullName>
    </recommendedName>
</protein>
<dbReference type="HAMAP" id="MF_00226_B">
    <property type="entry name" value="CinA_B"/>
    <property type="match status" value="1"/>
</dbReference>
<dbReference type="InterPro" id="IPR008135">
    <property type="entry name" value="Competence-induced_CinA"/>
</dbReference>
<dbReference type="Proteomes" id="UP000261080">
    <property type="component" value="Unassembled WGS sequence"/>
</dbReference>
<dbReference type="PANTHER" id="PTHR13939:SF0">
    <property type="entry name" value="NMN AMIDOHYDROLASE-LIKE PROTEIN YFAY"/>
    <property type="match status" value="1"/>
</dbReference>
<keyword evidence="4" id="KW-1185">Reference proteome</keyword>
<organism evidence="3 4">
    <name type="scientific">Sellimonas intestinalis</name>
    <dbReference type="NCBI Taxonomy" id="1653434"/>
    <lineage>
        <taxon>Bacteria</taxon>
        <taxon>Bacillati</taxon>
        <taxon>Bacillota</taxon>
        <taxon>Clostridia</taxon>
        <taxon>Lachnospirales</taxon>
        <taxon>Lachnospiraceae</taxon>
        <taxon>Sellimonas</taxon>
    </lineage>
</organism>
<proteinExistence type="inferred from homology"/>
<dbReference type="InterPro" id="IPR041424">
    <property type="entry name" value="CinA_KH"/>
</dbReference>
<dbReference type="NCBIfam" id="TIGR00199">
    <property type="entry name" value="PncC_domain"/>
    <property type="match status" value="1"/>
</dbReference>
<dbReference type="SMART" id="SM00852">
    <property type="entry name" value="MoCF_biosynth"/>
    <property type="match status" value="1"/>
</dbReference>
<accession>A0A3E3K577</accession>
<dbReference type="RefSeq" id="WP_024732841.1">
    <property type="nucleotide sequence ID" value="NZ_CALBAT010000008.1"/>
</dbReference>
<comment type="caution">
    <text evidence="3">The sequence shown here is derived from an EMBL/GenBank/DDBJ whole genome shotgun (WGS) entry which is preliminary data.</text>
</comment>
<dbReference type="Gene3D" id="3.90.950.20">
    <property type="entry name" value="CinA-like"/>
    <property type="match status" value="1"/>
</dbReference>
<dbReference type="PANTHER" id="PTHR13939">
    <property type="entry name" value="NICOTINAMIDE-NUCLEOTIDE AMIDOHYDROLASE PNCC"/>
    <property type="match status" value="1"/>
</dbReference>
<dbReference type="Pfam" id="PF18146">
    <property type="entry name" value="CinA_KH"/>
    <property type="match status" value="1"/>
</dbReference>
<dbReference type="OrthoDB" id="9801454at2"/>
<dbReference type="NCBIfam" id="NF001813">
    <property type="entry name" value="PRK00549.1"/>
    <property type="match status" value="1"/>
</dbReference>
<gene>
    <name evidence="1" type="primary">cinA</name>
    <name evidence="3" type="ORF">DW016_00165</name>
</gene>
<evidence type="ECO:0000259" key="2">
    <source>
        <dbReference type="SMART" id="SM00852"/>
    </source>
</evidence>
<dbReference type="InterPro" id="IPR036653">
    <property type="entry name" value="CinA-like_C"/>
</dbReference>
<comment type="similarity">
    <text evidence="1">Belongs to the CinA family.</text>
</comment>
<feature type="domain" description="MoaB/Mog" evidence="2">
    <location>
        <begin position="4"/>
        <end position="179"/>
    </location>
</feature>